<evidence type="ECO:0000256" key="1">
    <source>
        <dbReference type="SAM" id="MobiDB-lite"/>
    </source>
</evidence>
<dbReference type="AlphaFoldDB" id="A0A1Q8C6E8"/>
<accession>A0A1Q8C6E8</accession>
<proteinExistence type="predicted"/>
<evidence type="ECO:0000313" key="3">
    <source>
        <dbReference type="Proteomes" id="UP000185596"/>
    </source>
</evidence>
<dbReference type="Proteomes" id="UP000185596">
    <property type="component" value="Unassembled WGS sequence"/>
</dbReference>
<reference evidence="2 3" key="1">
    <citation type="submission" date="2016-12" db="EMBL/GenBank/DDBJ databases">
        <title>The draft genome sequence of Actinophytocola sp. 11-183.</title>
        <authorList>
            <person name="Wang W."/>
            <person name="Yuan L."/>
        </authorList>
    </citation>
    <scope>NUCLEOTIDE SEQUENCE [LARGE SCALE GENOMIC DNA]</scope>
    <source>
        <strain evidence="2 3">11-183</strain>
    </source>
</reference>
<comment type="caution">
    <text evidence="2">The sequence shown here is derived from an EMBL/GenBank/DDBJ whole genome shotgun (WGS) entry which is preliminary data.</text>
</comment>
<gene>
    <name evidence="2" type="ORF">BU204_32390</name>
</gene>
<name>A0A1Q8C6E8_9PSEU</name>
<dbReference type="EMBL" id="MSIE01000081">
    <property type="protein sequence ID" value="OLF09918.1"/>
    <property type="molecule type" value="Genomic_DNA"/>
</dbReference>
<feature type="region of interest" description="Disordered" evidence="1">
    <location>
        <begin position="24"/>
        <end position="45"/>
    </location>
</feature>
<protein>
    <submittedName>
        <fullName evidence="2">Uncharacterized protein</fullName>
    </submittedName>
</protein>
<keyword evidence="3" id="KW-1185">Reference proteome</keyword>
<evidence type="ECO:0000313" key="2">
    <source>
        <dbReference type="EMBL" id="OLF09918.1"/>
    </source>
</evidence>
<sequence>MSNDLRRAHAALIPYTPFITQWSEERDSPSQIVERPGRGIGYSDETVNDRDGNGVLWFRMPSRPGQGRPLFTKVHPQRQRQAMRRLLCGVCGQPADQNADGTLWLLCDFRGDWPDWPERMAVTEPPVCRPCVRVASRLCPALRNRCVAVRARRAPVAGVWGALYRSGGHSPPVPVGDVSIAYGDPAIRWVRAFALLRELHECVILDVDTLCPESTAG</sequence>
<organism evidence="2 3">
    <name type="scientific">Actinophytocola xanthii</name>
    <dbReference type="NCBI Taxonomy" id="1912961"/>
    <lineage>
        <taxon>Bacteria</taxon>
        <taxon>Bacillati</taxon>
        <taxon>Actinomycetota</taxon>
        <taxon>Actinomycetes</taxon>
        <taxon>Pseudonocardiales</taxon>
        <taxon>Pseudonocardiaceae</taxon>
    </lineage>
</organism>